<dbReference type="EMBL" id="GGFK01000509">
    <property type="protein sequence ID" value="MBW33830.1"/>
    <property type="molecule type" value="Transcribed_RNA"/>
</dbReference>
<reference evidence="2" key="1">
    <citation type="submission" date="2018-01" db="EMBL/GenBank/DDBJ databases">
        <title>An insight into the sialome of Amazonian anophelines.</title>
        <authorList>
            <person name="Ribeiro J.M."/>
            <person name="Scarpassa V."/>
            <person name="Calvo E."/>
        </authorList>
    </citation>
    <scope>NUCLEOTIDE SEQUENCE</scope>
    <source>
        <tissue evidence="2">Salivary glands</tissue>
    </source>
</reference>
<dbReference type="AlphaFoldDB" id="A0A2M3ZZE1"/>
<name>A0A2M3ZZE1_9DIPT</name>
<accession>A0A2M3ZZE1</accession>
<sequence length="408" mass="46864">MGLSYLISTGVMLLLLVVLLAGRASSADDEVLEENTLGGCGVSHGALHNTAKGWQYTPCHSEKNGACFVPEHEKRYQALVKACEEEQSNRSALIRQYRADFPSYSSDVIVSLSQLNVTLRTHHDRLESMVQDHHYALLNTTEYAVQLVRDIVLTSLEANRTDQALRHYAALLEPELKQLVQESYGAQRTVRIGTAGRKVALLLQFVRALPDANERAAVYRQLEELLQIDGQDERYPGILFTDDAAKYGAGTEPEYKPNPERYPKRALERWQRQLDGGFFAELSQFAADHPDYYERIERELLHPVAERWSVETWPRLVAYPNALPRLEQRVRAFRLLLDTAQKQQQQQLNDQQLMLLAGEMLKVERELTVHGGEQQQQQQLTELREMFPQRSYDRSYRTYAELFALYKP</sequence>
<feature type="chain" id="PRO_5014973311" evidence="1">
    <location>
        <begin position="28"/>
        <end position="408"/>
    </location>
</feature>
<protein>
    <submittedName>
        <fullName evidence="2">Putative secreted protein</fullName>
    </submittedName>
</protein>
<proteinExistence type="predicted"/>
<organism evidence="2">
    <name type="scientific">Anopheles triannulatus</name>
    <dbReference type="NCBI Taxonomy" id="58253"/>
    <lineage>
        <taxon>Eukaryota</taxon>
        <taxon>Metazoa</taxon>
        <taxon>Ecdysozoa</taxon>
        <taxon>Arthropoda</taxon>
        <taxon>Hexapoda</taxon>
        <taxon>Insecta</taxon>
        <taxon>Pterygota</taxon>
        <taxon>Neoptera</taxon>
        <taxon>Endopterygota</taxon>
        <taxon>Diptera</taxon>
        <taxon>Nematocera</taxon>
        <taxon>Culicoidea</taxon>
        <taxon>Culicidae</taxon>
        <taxon>Anophelinae</taxon>
        <taxon>Anopheles</taxon>
    </lineage>
</organism>
<keyword evidence="1" id="KW-0732">Signal</keyword>
<evidence type="ECO:0000256" key="1">
    <source>
        <dbReference type="SAM" id="SignalP"/>
    </source>
</evidence>
<feature type="signal peptide" evidence="1">
    <location>
        <begin position="1"/>
        <end position="27"/>
    </location>
</feature>
<evidence type="ECO:0000313" key="2">
    <source>
        <dbReference type="EMBL" id="MBW33830.1"/>
    </source>
</evidence>